<accession>A0A385TJ26</accession>
<keyword evidence="3" id="KW-1185">Reference proteome</keyword>
<evidence type="ECO:0000256" key="1">
    <source>
        <dbReference type="SAM" id="MobiDB-lite"/>
    </source>
</evidence>
<dbReference type="AlphaFoldDB" id="A0A385TJ26"/>
<sequence>MTTHLKSAKRLVLLAIAVVMGLAYLPVSVSAEPIGQQSESPAVPSSKDERGQHKPGHMFKAISEFLKLEPQVLRDKLKTSTLAEIAKEQGVSRDAMKAKIMELLKEKIASHPKQLGKSIDYSAAADKLLDAKGGWHKQRMHQRHGRLISDSDELAKLLKTTPDQLKASLQSGKSLAQIAKEQGVPVQSVIDQQVQALTKRLDRKLSEGKVTKEEYEERKSKIAPFVSDVVNGKIKPMKHQHYSKDAG</sequence>
<name>A0A385TJ26_PAELA</name>
<evidence type="ECO:0000313" key="2">
    <source>
        <dbReference type="EMBL" id="AYB43679.1"/>
    </source>
</evidence>
<organism evidence="2 3">
    <name type="scientific">Paenibacillus lautus</name>
    <name type="common">Bacillus lautus</name>
    <dbReference type="NCBI Taxonomy" id="1401"/>
    <lineage>
        <taxon>Bacteria</taxon>
        <taxon>Bacillati</taxon>
        <taxon>Bacillota</taxon>
        <taxon>Bacilli</taxon>
        <taxon>Bacillales</taxon>
        <taxon>Paenibacillaceae</taxon>
        <taxon>Paenibacillus</taxon>
    </lineage>
</organism>
<reference evidence="2 3" key="1">
    <citation type="submission" date="2018-09" db="EMBL/GenBank/DDBJ databases">
        <title>Genome Sequence of Paenibacillus lautus Strain E7593-69, Azo Dye-Degrading Bacteria, Isolated from Commercial Tattoo Inks.</title>
        <authorList>
            <person name="Nho S.W."/>
            <person name="Kim S.-J."/>
            <person name="Kweon O."/>
            <person name="Cerniglia C.E."/>
        </authorList>
    </citation>
    <scope>NUCLEOTIDE SEQUENCE [LARGE SCALE GENOMIC DNA]</scope>
    <source>
        <strain evidence="2 3">E7593-69</strain>
    </source>
</reference>
<dbReference type="KEGG" id="plw:D5F53_10425"/>
<evidence type="ECO:0000313" key="3">
    <source>
        <dbReference type="Proteomes" id="UP000266552"/>
    </source>
</evidence>
<protein>
    <recommendedName>
        <fullName evidence="4">SHOCT domain-containing protein</fullName>
    </recommendedName>
</protein>
<feature type="region of interest" description="Disordered" evidence="1">
    <location>
        <begin position="35"/>
        <end position="54"/>
    </location>
</feature>
<dbReference type="EMBL" id="CP032412">
    <property type="protein sequence ID" value="AYB43679.1"/>
    <property type="molecule type" value="Genomic_DNA"/>
</dbReference>
<dbReference type="RefSeq" id="WP_119847619.1">
    <property type="nucleotide sequence ID" value="NZ_CP032412.1"/>
</dbReference>
<gene>
    <name evidence="2" type="ORF">D5F53_10425</name>
</gene>
<evidence type="ECO:0008006" key="4">
    <source>
        <dbReference type="Google" id="ProtNLM"/>
    </source>
</evidence>
<proteinExistence type="predicted"/>
<dbReference type="Proteomes" id="UP000266552">
    <property type="component" value="Chromosome"/>
</dbReference>